<reference evidence="10" key="1">
    <citation type="submission" date="2016-01" db="EMBL/GenBank/DDBJ databases">
        <authorList>
            <person name="Mitreva M."/>
            <person name="Pepin K.H."/>
            <person name="Mihindukulasuriya K.A."/>
            <person name="Fulton R."/>
            <person name="Fronick C."/>
            <person name="O'Laughlin M."/>
            <person name="Miner T."/>
            <person name="Herter B."/>
            <person name="Rosa B.A."/>
            <person name="Cordes M."/>
            <person name="Tomlinson C."/>
            <person name="Wollam A."/>
            <person name="Palsikar V.B."/>
            <person name="Mardis E.R."/>
            <person name="Wilson R.K."/>
        </authorList>
    </citation>
    <scope>NUCLEOTIDE SEQUENCE [LARGE SCALE GENOMIC DNA]</scope>
    <source>
        <strain evidence="10">GED7749B</strain>
    </source>
</reference>
<evidence type="ECO:0000256" key="2">
    <source>
        <dbReference type="ARBA" id="ARBA00022475"/>
    </source>
</evidence>
<name>A0A133L0Z2_HEYCO</name>
<evidence type="ECO:0000256" key="6">
    <source>
        <dbReference type="ARBA" id="ARBA00038076"/>
    </source>
</evidence>
<dbReference type="PATRIC" id="fig|1398.22.peg.338"/>
<gene>
    <name evidence="9" type="ORF">HMPREF3213_00346</name>
</gene>
<feature type="transmembrane region" description="Helical" evidence="7">
    <location>
        <begin position="785"/>
        <end position="804"/>
    </location>
</feature>
<feature type="transmembrane region" description="Helical" evidence="7">
    <location>
        <begin position="334"/>
        <end position="358"/>
    </location>
</feature>
<feature type="transmembrane region" description="Helical" evidence="7">
    <location>
        <begin position="698"/>
        <end position="720"/>
    </location>
</feature>
<feature type="transmembrane region" description="Helical" evidence="7">
    <location>
        <begin position="290"/>
        <end position="314"/>
    </location>
</feature>
<feature type="domain" description="ABC3 transporter permease C-terminal" evidence="8">
    <location>
        <begin position="702"/>
        <end position="799"/>
    </location>
</feature>
<feature type="transmembrane region" description="Helical" evidence="7">
    <location>
        <begin position="248"/>
        <end position="269"/>
    </location>
</feature>
<keyword evidence="3 7" id="KW-0812">Transmembrane</keyword>
<dbReference type="RefSeq" id="WP_061086430.1">
    <property type="nucleotide sequence ID" value="NZ_KQ955796.1"/>
</dbReference>
<keyword evidence="5 7" id="KW-0472">Membrane</keyword>
<dbReference type="PANTHER" id="PTHR30572:SF4">
    <property type="entry name" value="ABC TRANSPORTER PERMEASE YTRF"/>
    <property type="match status" value="1"/>
</dbReference>
<dbReference type="Proteomes" id="UP000070376">
    <property type="component" value="Unassembled WGS sequence"/>
</dbReference>
<dbReference type="AlphaFoldDB" id="A0A133L0Z2"/>
<proteinExistence type="inferred from homology"/>
<dbReference type="Pfam" id="PF02687">
    <property type="entry name" value="FtsX"/>
    <property type="match status" value="2"/>
</dbReference>
<dbReference type="PANTHER" id="PTHR30572">
    <property type="entry name" value="MEMBRANE COMPONENT OF TRANSPORTER-RELATED"/>
    <property type="match status" value="1"/>
</dbReference>
<evidence type="ECO:0000256" key="5">
    <source>
        <dbReference type="ARBA" id="ARBA00023136"/>
    </source>
</evidence>
<dbReference type="EMBL" id="LRPN01000014">
    <property type="protein sequence ID" value="KWZ85623.1"/>
    <property type="molecule type" value="Genomic_DNA"/>
</dbReference>
<evidence type="ECO:0000256" key="1">
    <source>
        <dbReference type="ARBA" id="ARBA00004651"/>
    </source>
</evidence>
<evidence type="ECO:0000256" key="3">
    <source>
        <dbReference type="ARBA" id="ARBA00022692"/>
    </source>
</evidence>
<comment type="subcellular location">
    <subcellularLocation>
        <location evidence="1">Cell membrane</location>
        <topology evidence="1">Multi-pass membrane protein</topology>
    </subcellularLocation>
</comment>
<organism evidence="9 10">
    <name type="scientific">Heyndrickxia coagulans</name>
    <name type="common">Weizmannia coagulans</name>
    <dbReference type="NCBI Taxonomy" id="1398"/>
    <lineage>
        <taxon>Bacteria</taxon>
        <taxon>Bacillati</taxon>
        <taxon>Bacillota</taxon>
        <taxon>Bacilli</taxon>
        <taxon>Bacillales</taxon>
        <taxon>Bacillaceae</taxon>
        <taxon>Heyndrickxia</taxon>
    </lineage>
</organism>
<evidence type="ECO:0000256" key="7">
    <source>
        <dbReference type="SAM" id="Phobius"/>
    </source>
</evidence>
<feature type="transmembrane region" description="Helical" evidence="7">
    <location>
        <begin position="751"/>
        <end position="773"/>
    </location>
</feature>
<dbReference type="GO" id="GO:0022857">
    <property type="term" value="F:transmembrane transporter activity"/>
    <property type="evidence" value="ECO:0007669"/>
    <property type="project" value="TreeGrafter"/>
</dbReference>
<dbReference type="InterPro" id="IPR050250">
    <property type="entry name" value="Macrolide_Exporter_MacB"/>
</dbReference>
<evidence type="ECO:0000313" key="9">
    <source>
        <dbReference type="EMBL" id="KWZ85623.1"/>
    </source>
</evidence>
<comment type="caution">
    <text evidence="9">The sequence shown here is derived from an EMBL/GenBank/DDBJ whole genome shotgun (WGS) entry which is preliminary data.</text>
</comment>
<evidence type="ECO:0000256" key="4">
    <source>
        <dbReference type="ARBA" id="ARBA00022989"/>
    </source>
</evidence>
<accession>A0A133L0Z2</accession>
<keyword evidence="4 7" id="KW-1133">Transmembrane helix</keyword>
<dbReference type="InterPro" id="IPR003838">
    <property type="entry name" value="ABC3_permease_C"/>
</dbReference>
<evidence type="ECO:0000313" key="10">
    <source>
        <dbReference type="Proteomes" id="UP000070376"/>
    </source>
</evidence>
<comment type="similarity">
    <text evidence="6">Belongs to the ABC-4 integral membrane protein family.</text>
</comment>
<protein>
    <submittedName>
        <fullName evidence="9">Efflux ABC transporter, permease protein</fullName>
    </submittedName>
</protein>
<dbReference type="GO" id="GO:0005886">
    <property type="term" value="C:plasma membrane"/>
    <property type="evidence" value="ECO:0007669"/>
    <property type="project" value="UniProtKB-SubCell"/>
</dbReference>
<sequence>MFNLSMKILLSRKKWLFLIAGSIAIVLSSVASIFIASESVRSAIKQKAQNTYGEHTGMLTNITETKKSLLKRNKGISVGVYQIIGKTKVSSDRFATVGWMDKKSILLGHLKLISGRFPEKPNEVAIESAYLQGPLKNWRIAEKRTIKIGNSTKSLRLVGIVKNYSSQWSVAEDFEKGVNDFPNIFISKQLTTNYKKNNSFLFKYNESTKDSFEKSIDLINHYDQQGTVNSRLFNNGLNQCDTIRSLSITFQLLIVILSLFSINSLILYFTQDQHKKLGIMKSVGASQRALYRIYIYQAVIIFVLSALFSFPIVYSIQSLIIHFSYREYFSNFMLMIEMVGMSILLYIGLFFMILFLFLKNVKESGTLHVQELLNQQNRVSFSERYKSIFKGFHSSYGKLLVKELFSNPKQFYLTVLILCFSSLTFTFTNYIQKDNLYSWEGLKSKYYLNSQEAFSFKTQQNLKVLSHQGLTFTEAEVKKLEKTPGVLYIDKTPFMEDVETLIDRKMITPSINNWIFNENSAYKTYNNKIIIPDVKYVLLNKDDWKNIEAPKKYKDLDGKAFIYNPVNKKNTNEDKILVGNTLTLVRLYKTPTGMKTSQKKLKILDVIHKPFKYRVSPSVEIKKDDFIILMDTQTAVKSGLFHGFNELEIYTKKDISHKEKMNLDKQVKSLSSTFPGSLVQNTSQLIKDDSKIYNYLKVLGMLLFFVSLILTAISVTIMIFSKYQTQKRQWGIYLSLGMSKRKIMQLVFSEIFIYVFVSMILSMLICCIGLIMLPHQYPLVFYFKYFLLSILIEISFLIIGGYIINRSLQRQSIASFLRRDE</sequence>
<feature type="domain" description="ABC3 transporter permease C-terminal" evidence="8">
    <location>
        <begin position="249"/>
        <end position="359"/>
    </location>
</feature>
<keyword evidence="2" id="KW-1003">Cell membrane</keyword>
<evidence type="ECO:0000259" key="8">
    <source>
        <dbReference type="Pfam" id="PF02687"/>
    </source>
</evidence>